<dbReference type="Pfam" id="PF00685">
    <property type="entry name" value="Sulfotransfer_1"/>
    <property type="match status" value="1"/>
</dbReference>
<reference evidence="9" key="1">
    <citation type="submission" date="2023-04" db="EMBL/GenBank/DDBJ databases">
        <title>Chromosome-level genome of Chaenocephalus aceratus.</title>
        <authorList>
            <person name="Park H."/>
        </authorList>
    </citation>
    <scope>NUCLEOTIDE SEQUENCE</scope>
    <source>
        <strain evidence="9">DE</strain>
        <tissue evidence="9">Muscle</tissue>
    </source>
</reference>
<evidence type="ECO:0000256" key="1">
    <source>
        <dbReference type="ARBA" id="ARBA00022679"/>
    </source>
</evidence>
<dbReference type="AlphaFoldDB" id="A0AAD9BF97"/>
<keyword evidence="7" id="KW-0472">Membrane</keyword>
<evidence type="ECO:0000313" key="9">
    <source>
        <dbReference type="EMBL" id="KAK1881593.1"/>
    </source>
</evidence>
<evidence type="ECO:0000313" key="10">
    <source>
        <dbReference type="Proteomes" id="UP001228049"/>
    </source>
</evidence>
<dbReference type="GO" id="GO:0008467">
    <property type="term" value="F:[heparan sulfate]-glucosamine 3-sulfotransferase activity"/>
    <property type="evidence" value="ECO:0007669"/>
    <property type="project" value="TreeGrafter"/>
</dbReference>
<keyword evidence="7" id="KW-0812">Transmembrane</keyword>
<protein>
    <recommendedName>
        <fullName evidence="6">Sulfotransferase</fullName>
        <ecNumber evidence="6">2.8.2.-</ecNumber>
    </recommendedName>
</protein>
<dbReference type="PANTHER" id="PTHR10605:SF55">
    <property type="entry name" value="SULFOTRANSFERASE"/>
    <property type="match status" value="1"/>
</dbReference>
<name>A0AAD9BF97_DISEL</name>
<sequence length="431" mass="49373">MAAFHYHHHHHHYPHSDLRRLFHRLTIASSLSILCFSLVYLLTGCCESELSENTDIKPPTREFLVSGWQYERNGTSVEREVTTALGEDAFSGHPGLEANSSGKEWTATRRLPQALIIGVKKGGTRALLEFLRLHPDIRALGSEPHFFDRHYARGLDWYRGLNADTEQFESVPRRLSVCSVSQSGVLADVQSPQPLLWTLWSRLSLNESHLLGFWVEIEHGCHLRVCVWITGDHSMDTLSLSMMPKALDGQIVMEKTPRYFVTVETPARVHAMSKDVKLIVVIISKTPDIPPFESLAFKNRTNGEIDSLWSPLWIGLYAQHLERWLAWFPRTQIHLVSGERLISDPAGELGKVQDFLGLQRIVTDKHFYFNKTKGFPCLKKPEGSSKPHCLGKTKGRMHASIDREVLQRLREFYKPHNQRFYEMAGQDFGWQ</sequence>
<dbReference type="SUPFAM" id="SSF52540">
    <property type="entry name" value="P-loop containing nucleoside triphosphate hydrolases"/>
    <property type="match status" value="1"/>
</dbReference>
<keyword evidence="1 6" id="KW-0808">Transferase</keyword>
<keyword evidence="7" id="KW-1133">Transmembrane helix</keyword>
<dbReference type="InterPro" id="IPR037359">
    <property type="entry name" value="NST/OST"/>
</dbReference>
<feature type="transmembrane region" description="Helical" evidence="7">
    <location>
        <begin position="21"/>
        <end position="42"/>
    </location>
</feature>
<comment type="caution">
    <text evidence="9">The sequence shown here is derived from an EMBL/GenBank/DDBJ whole genome shotgun (WGS) entry which is preliminary data.</text>
</comment>
<feature type="active site" description="For sulfotransferase activity" evidence="3">
    <location>
        <position position="121"/>
    </location>
</feature>
<evidence type="ECO:0000256" key="5">
    <source>
        <dbReference type="PIRSR" id="PIRSR637359-3"/>
    </source>
</evidence>
<dbReference type="PANTHER" id="PTHR10605">
    <property type="entry name" value="HEPARAN SULFATE SULFOTRANSFERASE"/>
    <property type="match status" value="1"/>
</dbReference>
<keyword evidence="5" id="KW-1015">Disulfide bond</keyword>
<comment type="similarity">
    <text evidence="6">Belongs to the sulfotransferase 1 family.</text>
</comment>
<evidence type="ECO:0000259" key="8">
    <source>
        <dbReference type="Pfam" id="PF00685"/>
    </source>
</evidence>
<evidence type="ECO:0000256" key="6">
    <source>
        <dbReference type="RuleBase" id="RU361155"/>
    </source>
</evidence>
<evidence type="ECO:0000256" key="3">
    <source>
        <dbReference type="PIRSR" id="PIRSR637359-1"/>
    </source>
</evidence>
<dbReference type="Gene3D" id="3.40.50.300">
    <property type="entry name" value="P-loop containing nucleotide triphosphate hydrolases"/>
    <property type="match status" value="2"/>
</dbReference>
<feature type="binding site" evidence="4">
    <location>
        <begin position="121"/>
        <end position="125"/>
    </location>
    <ligand>
        <name>3'-phosphoadenylyl sulfate</name>
        <dbReference type="ChEBI" id="CHEBI:58339"/>
    </ligand>
</feature>
<evidence type="ECO:0000256" key="7">
    <source>
        <dbReference type="SAM" id="Phobius"/>
    </source>
</evidence>
<feature type="domain" description="Sulfotransferase" evidence="8">
    <location>
        <begin position="112"/>
        <end position="416"/>
    </location>
</feature>
<dbReference type="InterPro" id="IPR000863">
    <property type="entry name" value="Sulfotransferase_dom"/>
</dbReference>
<dbReference type="EC" id="2.8.2.-" evidence="6"/>
<gene>
    <name evidence="9" type="ORF">KUDE01_024758</name>
</gene>
<accession>A0AAD9BF97</accession>
<dbReference type="Proteomes" id="UP001228049">
    <property type="component" value="Unassembled WGS sequence"/>
</dbReference>
<keyword evidence="2" id="KW-0325">Glycoprotein</keyword>
<evidence type="ECO:0000256" key="4">
    <source>
        <dbReference type="PIRSR" id="PIRSR637359-2"/>
    </source>
</evidence>
<keyword evidence="10" id="KW-1185">Reference proteome</keyword>
<evidence type="ECO:0000256" key="2">
    <source>
        <dbReference type="ARBA" id="ARBA00023180"/>
    </source>
</evidence>
<feature type="binding site" evidence="4">
    <location>
        <begin position="394"/>
        <end position="398"/>
    </location>
    <ligand>
        <name>3'-phosphoadenylyl sulfate</name>
        <dbReference type="ChEBI" id="CHEBI:58339"/>
    </ligand>
</feature>
<dbReference type="EMBL" id="JASDAP010000024">
    <property type="protein sequence ID" value="KAK1881593.1"/>
    <property type="molecule type" value="Genomic_DNA"/>
</dbReference>
<dbReference type="InterPro" id="IPR027417">
    <property type="entry name" value="P-loop_NTPase"/>
</dbReference>
<feature type="disulfide bond" evidence="5">
    <location>
        <begin position="377"/>
        <end position="389"/>
    </location>
</feature>
<proteinExistence type="inferred from homology"/>
<organism evidence="9 10">
    <name type="scientific">Dissostichus eleginoides</name>
    <name type="common">Patagonian toothfish</name>
    <name type="synonym">Dissostichus amissus</name>
    <dbReference type="NCBI Taxonomy" id="100907"/>
    <lineage>
        <taxon>Eukaryota</taxon>
        <taxon>Metazoa</taxon>
        <taxon>Chordata</taxon>
        <taxon>Craniata</taxon>
        <taxon>Vertebrata</taxon>
        <taxon>Euteleostomi</taxon>
        <taxon>Actinopterygii</taxon>
        <taxon>Neopterygii</taxon>
        <taxon>Teleostei</taxon>
        <taxon>Neoteleostei</taxon>
        <taxon>Acanthomorphata</taxon>
        <taxon>Eupercaria</taxon>
        <taxon>Perciformes</taxon>
        <taxon>Notothenioidei</taxon>
        <taxon>Nototheniidae</taxon>
        <taxon>Dissostichus</taxon>
    </lineage>
</organism>